<feature type="repeat" description="WD" evidence="7">
    <location>
        <begin position="55"/>
        <end position="86"/>
    </location>
</feature>
<dbReference type="Proteomes" id="UP000039324">
    <property type="component" value="Unassembled WGS sequence"/>
</dbReference>
<dbReference type="GO" id="GO:0035721">
    <property type="term" value="P:intraciliary retrograde transport"/>
    <property type="evidence" value="ECO:0007669"/>
    <property type="project" value="TreeGrafter"/>
</dbReference>
<dbReference type="STRING" id="37360.A0A0G4IJ89"/>
<keyword evidence="4" id="KW-0677">Repeat</keyword>
<gene>
    <name evidence="13" type="ORF">PBRA_004072</name>
</gene>
<evidence type="ECO:0000256" key="4">
    <source>
        <dbReference type="ARBA" id="ARBA00022737"/>
    </source>
</evidence>
<feature type="domain" description="IFT122 first beta-propeller" evidence="10">
    <location>
        <begin position="14"/>
        <end position="206"/>
    </location>
</feature>
<evidence type="ECO:0000256" key="8">
    <source>
        <dbReference type="SAM" id="MobiDB-lite"/>
    </source>
</evidence>
<dbReference type="OrthoDB" id="10255582at2759"/>
<feature type="region of interest" description="Disordered" evidence="8">
    <location>
        <begin position="1122"/>
        <end position="1142"/>
    </location>
</feature>
<dbReference type="InterPro" id="IPR057411">
    <property type="entry name" value="TPR_IFT122"/>
</dbReference>
<dbReference type="PROSITE" id="PS50082">
    <property type="entry name" value="WD_REPEATS_2"/>
    <property type="match status" value="1"/>
</dbReference>
<evidence type="ECO:0000256" key="5">
    <source>
        <dbReference type="ARBA" id="ARBA00023069"/>
    </source>
</evidence>
<dbReference type="Gene3D" id="1.25.40.470">
    <property type="match status" value="2"/>
</dbReference>
<evidence type="ECO:0000256" key="6">
    <source>
        <dbReference type="ARBA" id="ARBA00023273"/>
    </source>
</evidence>
<keyword evidence="14" id="KW-1185">Reference proteome</keyword>
<dbReference type="OMA" id="GDSFDTW"/>
<accession>A0A0G4IJ89</accession>
<dbReference type="InterPro" id="IPR056152">
    <property type="entry name" value="Beta-prop_IFT122_2nd"/>
</dbReference>
<evidence type="ECO:0000256" key="1">
    <source>
        <dbReference type="ARBA" id="ARBA00004138"/>
    </source>
</evidence>
<sequence length="1282" mass="144239">MRTEPIWAEDIPERDGSPPVIYSIDFSPNGSRLLVAIGARVLVYDSDNGALIHSLKGHKSTVYSVAYAFDGSQFASGSADNSVIIWTEKCEGILKYSHTEPIQCLPPSQLTGNAPDQAYNPSKHLLASCTATDFGLWTPEQKAVHKYKVSSKVVSAAWTRDGLHIALGQYNGHVSIRDRQVRVQGNEKARIERSQPIWCLQWSPVSSEGLSTLVVGCWDQTLSFWQVNGQQVGKDRTLGFDPCCIDYFCDGEFLLVAGSNHEVSLLNREGVYLAPVATAANWIWTCRQRPTTKQVAFASNGGELELHKVVFNTVHGLYQDRYAYRDAMSDVIIQHMITEQKVRIRTRDYVRKIAIFRDRLAIQLADRILIYDASLTDEFDMHYKSVVGLHDDARLRDKIMKELRCNLLVVTTCNIVLCQERKLQLYSFSGDKIREWVFESVIRYIKIVGGPPGREGLLIGLKDGSVVQIFVDNKFPIQLLQHSAAIRCLDLSPSRKKIAIVDENSTVLIYNLETKRVVFDDQNANSVAWNTQMDDMFCFSGNSQLSIKTANFPVHRQRLQGFVVGFKGSKVFCLQYSAMVTIDVFQSASMYSYLSTNDCRNAFKVACLGVTEEDWRALALHSLSSLELDIARKSFIRLRDIAYTQLINQIAIASRAPNYDRSAFAGEILAYQGRFAEAGDLFCKNGHYRRAMEMYLDLRDWARAKDIMERYGQQDGGGMDMAQLLKREASWLLEGNDEKVAADVYWAAKEYDTSMDILARRGWLDDLVDKVRRLSSLERDALQKAANLFREKGQYDYARETYLRLDDIKSLMALCVQSQNWDMAMGNASRVRRPTARLTVATLDMVKQYPEHAIEIYLPYAQWLAINDRFDEAQEAFALAGRPDEAARMLTQLTSNALNEKRFTDAAYYFRQTAIENLLSHPPQMADFEANHNSSVIYYAYDNVHRFASEPFTTLSPETIFFSAVFVLNMQGLHADAEGTRPFISHYVLLSTVAKMAVRLEVRVALPALHRNVVVLTSPQAYKLARQCYDLLRTLKVPDAQREAIDLATLLVRAKPFADRADLLPVCYRCSTKNNLLSPGDRCSNCQHEFVRAACSSEVLPLVEFKLADGISHKEAMALLDTSDVRAEERPDDADASGVTDDDANVLSLDSMAGGDRNDGDDDAGDDPFIQQLISIQQRVDGKYPDLVVSRQTLQAMRRSQVWVAGVDADLGPLRYYRCVIPGVALMQCQACRRIFNEDAFEFAVLRSGSCPFCRVAIDPRTGRPIRKQIAAPGSSSSPGRS</sequence>
<feature type="compositionally biased region" description="Acidic residues" evidence="8">
    <location>
        <begin position="1130"/>
        <end position="1142"/>
    </location>
</feature>
<feature type="domain" description="IFT122 first beta-propeller" evidence="10">
    <location>
        <begin position="212"/>
        <end position="307"/>
    </location>
</feature>
<comment type="subcellular location">
    <subcellularLocation>
        <location evidence="1">Cell projection</location>
        <location evidence="1">Cilium</location>
    </subcellularLocation>
</comment>
<dbReference type="GO" id="GO:0061512">
    <property type="term" value="P:protein localization to cilium"/>
    <property type="evidence" value="ECO:0007669"/>
    <property type="project" value="TreeGrafter"/>
</dbReference>
<dbReference type="GO" id="GO:1905515">
    <property type="term" value="P:non-motile cilium assembly"/>
    <property type="evidence" value="ECO:0007669"/>
    <property type="project" value="TreeGrafter"/>
</dbReference>
<feature type="domain" description="IFT122 second beta-propeller" evidence="9">
    <location>
        <begin position="315"/>
        <end position="579"/>
    </location>
</feature>
<dbReference type="PANTHER" id="PTHR12764:SF4">
    <property type="entry name" value="INTRAFLAGELLAR TRANSPORT PROTEIN 122 HOMOLOG"/>
    <property type="match status" value="1"/>
</dbReference>
<reference evidence="13 14" key="1">
    <citation type="submission" date="2015-02" db="EMBL/GenBank/DDBJ databases">
        <authorList>
            <person name="Chooi Y.-H."/>
        </authorList>
    </citation>
    <scope>NUCLEOTIDE SEQUENCE [LARGE SCALE GENOMIC DNA]</scope>
    <source>
        <strain evidence="13">E3</strain>
    </source>
</reference>
<feature type="domain" description="IFT122 zinc ribbon" evidence="11">
    <location>
        <begin position="1062"/>
        <end position="1103"/>
    </location>
</feature>
<dbReference type="InterPro" id="IPR056153">
    <property type="entry name" value="Beta-prop_IFT122_1st"/>
</dbReference>
<evidence type="ECO:0000259" key="10">
    <source>
        <dbReference type="Pfam" id="PF23381"/>
    </source>
</evidence>
<protein>
    <recommendedName>
        <fullName evidence="2">Intraflagellar transport protein 122 homolog</fullName>
    </recommendedName>
</protein>
<dbReference type="Pfam" id="PF23381">
    <property type="entry name" value="Beta-prop_IFT122_1st"/>
    <property type="match status" value="2"/>
</dbReference>
<evidence type="ECO:0000259" key="12">
    <source>
        <dbReference type="Pfam" id="PF25295"/>
    </source>
</evidence>
<dbReference type="InterPro" id="IPR036322">
    <property type="entry name" value="WD40_repeat_dom_sf"/>
</dbReference>
<dbReference type="InterPro" id="IPR001680">
    <property type="entry name" value="WD40_rpt"/>
</dbReference>
<evidence type="ECO:0000313" key="13">
    <source>
        <dbReference type="EMBL" id="CEO95306.1"/>
    </source>
</evidence>
<dbReference type="PANTHER" id="PTHR12764">
    <property type="entry name" value="WD REPEAT DOMAIN-RELATED"/>
    <property type="match status" value="1"/>
</dbReference>
<evidence type="ECO:0000259" key="11">
    <source>
        <dbReference type="Pfam" id="PF25144"/>
    </source>
</evidence>
<evidence type="ECO:0000313" key="14">
    <source>
        <dbReference type="Proteomes" id="UP000039324"/>
    </source>
</evidence>
<dbReference type="Gene3D" id="2.130.10.10">
    <property type="entry name" value="YVTN repeat-like/Quinoprotein amine dehydrogenase"/>
    <property type="match status" value="2"/>
</dbReference>
<dbReference type="InterPro" id="IPR056838">
    <property type="entry name" value="Zn_ribbon_IFT122"/>
</dbReference>
<evidence type="ECO:0000256" key="3">
    <source>
        <dbReference type="ARBA" id="ARBA00022574"/>
    </source>
</evidence>
<dbReference type="SUPFAM" id="SSF50978">
    <property type="entry name" value="WD40 repeat-like"/>
    <property type="match status" value="1"/>
</dbReference>
<evidence type="ECO:0000256" key="2">
    <source>
        <dbReference type="ARBA" id="ARBA00019442"/>
    </source>
</evidence>
<dbReference type="PROSITE" id="PS50294">
    <property type="entry name" value="WD_REPEATS_REGION"/>
    <property type="match status" value="1"/>
</dbReference>
<keyword evidence="5" id="KW-0969">Cilium</keyword>
<dbReference type="Pfam" id="PF23377">
    <property type="entry name" value="Beta-prop_IFT122_2nd"/>
    <property type="match status" value="1"/>
</dbReference>
<keyword evidence="3 7" id="KW-0853">WD repeat</keyword>
<dbReference type="SMART" id="SM00320">
    <property type="entry name" value="WD40"/>
    <property type="match status" value="5"/>
</dbReference>
<organism evidence="13 14">
    <name type="scientific">Plasmodiophora brassicae</name>
    <name type="common">Clubroot disease agent</name>
    <dbReference type="NCBI Taxonomy" id="37360"/>
    <lineage>
        <taxon>Eukaryota</taxon>
        <taxon>Sar</taxon>
        <taxon>Rhizaria</taxon>
        <taxon>Endomyxa</taxon>
        <taxon>Phytomyxea</taxon>
        <taxon>Plasmodiophorida</taxon>
        <taxon>Plasmodiophoridae</taxon>
        <taxon>Plasmodiophora</taxon>
    </lineage>
</organism>
<evidence type="ECO:0000256" key="7">
    <source>
        <dbReference type="PROSITE-ProRule" id="PRU00221"/>
    </source>
</evidence>
<dbReference type="InterPro" id="IPR039857">
    <property type="entry name" value="Ift122/121"/>
</dbReference>
<dbReference type="InterPro" id="IPR015943">
    <property type="entry name" value="WD40/YVTN_repeat-like_dom_sf"/>
</dbReference>
<dbReference type="Pfam" id="PF25144">
    <property type="entry name" value="Zn_ribbon_IFT122"/>
    <property type="match status" value="1"/>
</dbReference>
<dbReference type="GO" id="GO:0097730">
    <property type="term" value="C:non-motile cilium"/>
    <property type="evidence" value="ECO:0007669"/>
    <property type="project" value="TreeGrafter"/>
</dbReference>
<keyword evidence="6" id="KW-0966">Cell projection</keyword>
<dbReference type="Pfam" id="PF25295">
    <property type="entry name" value="TPR_IFT122"/>
    <property type="match status" value="1"/>
</dbReference>
<evidence type="ECO:0000259" key="9">
    <source>
        <dbReference type="Pfam" id="PF23377"/>
    </source>
</evidence>
<proteinExistence type="predicted"/>
<name>A0A0G4IJ89_PLABS</name>
<dbReference type="EMBL" id="CDSF01000013">
    <property type="protein sequence ID" value="CEO95306.1"/>
    <property type="molecule type" value="Genomic_DNA"/>
</dbReference>
<dbReference type="GO" id="GO:0030991">
    <property type="term" value="C:intraciliary transport particle A"/>
    <property type="evidence" value="ECO:0007669"/>
    <property type="project" value="TreeGrafter"/>
</dbReference>
<feature type="domain" description="Intraflagellar transport protein 122 homolog TPR" evidence="12">
    <location>
        <begin position="586"/>
        <end position="969"/>
    </location>
</feature>